<proteinExistence type="predicted"/>
<feature type="coiled-coil region" evidence="1">
    <location>
        <begin position="37"/>
        <end position="113"/>
    </location>
</feature>
<reference evidence="3" key="1">
    <citation type="journal article" date="2019" name="Int. J. Syst. Evol. Microbiol.">
        <title>The Global Catalogue of Microorganisms (GCM) 10K type strain sequencing project: providing services to taxonomists for standard genome sequencing and annotation.</title>
        <authorList>
            <consortium name="The Broad Institute Genomics Platform"/>
            <consortium name="The Broad Institute Genome Sequencing Center for Infectious Disease"/>
            <person name="Wu L."/>
            <person name="Ma J."/>
        </authorList>
    </citation>
    <scope>NUCLEOTIDE SEQUENCE [LARGE SCALE GENOMIC DNA]</scope>
    <source>
        <strain evidence="3">CGMCC 1.12477</strain>
    </source>
</reference>
<dbReference type="RefSeq" id="WP_379918604.1">
    <property type="nucleotide sequence ID" value="NZ_JBHUDD010000158.1"/>
</dbReference>
<dbReference type="Proteomes" id="UP001597186">
    <property type="component" value="Unassembled WGS sequence"/>
</dbReference>
<dbReference type="EMBL" id="JBHUDD010000158">
    <property type="protein sequence ID" value="MFD1511424.1"/>
    <property type="molecule type" value="Genomic_DNA"/>
</dbReference>
<evidence type="ECO:0000313" key="3">
    <source>
        <dbReference type="Proteomes" id="UP001597186"/>
    </source>
</evidence>
<keyword evidence="1" id="KW-0175">Coiled coil</keyword>
<protein>
    <submittedName>
        <fullName evidence="2">Uncharacterized protein</fullName>
    </submittedName>
</protein>
<name>A0ABW4ENA5_9RHOB</name>
<comment type="caution">
    <text evidence="2">The sequence shown here is derived from an EMBL/GenBank/DDBJ whole genome shotgun (WGS) entry which is preliminary data.</text>
</comment>
<keyword evidence="3" id="KW-1185">Reference proteome</keyword>
<accession>A0ABW4ENA5</accession>
<sequence>MSDITELERRLTAAMDRIARGIDTLEAPATGADPEELAQLRQALEDERLVTAQLEERIKKLHAREEQATATLTAELDQTRSAMATLDGELQRMRRASDQLRDSVAKLREANAAGLAEPHLINKAMLAELEALRAARSTDVAEADAILAVMAPLVADTPDEEEQPNA</sequence>
<evidence type="ECO:0000313" key="2">
    <source>
        <dbReference type="EMBL" id="MFD1511424.1"/>
    </source>
</evidence>
<organism evidence="2 3">
    <name type="scientific">Lacimonas salitolerans</name>
    <dbReference type="NCBI Taxonomy" id="1323750"/>
    <lineage>
        <taxon>Bacteria</taxon>
        <taxon>Pseudomonadati</taxon>
        <taxon>Pseudomonadota</taxon>
        <taxon>Alphaproteobacteria</taxon>
        <taxon>Rhodobacterales</taxon>
        <taxon>Paracoccaceae</taxon>
        <taxon>Lacimonas</taxon>
    </lineage>
</organism>
<evidence type="ECO:0000256" key="1">
    <source>
        <dbReference type="SAM" id="Coils"/>
    </source>
</evidence>
<gene>
    <name evidence="2" type="ORF">ACFTOW_18735</name>
</gene>